<accession>A0A9D5DK43</accession>
<comment type="caution">
    <text evidence="1">The sequence shown here is derived from an EMBL/GenBank/DDBJ whole genome shotgun (WGS) entry which is preliminary data.</text>
</comment>
<proteinExistence type="predicted"/>
<dbReference type="AlphaFoldDB" id="A0A9D5DK43"/>
<evidence type="ECO:0000313" key="1">
    <source>
        <dbReference type="EMBL" id="KAJ1605247.1"/>
    </source>
</evidence>
<dbReference type="EMBL" id="JAPCXC010000104">
    <property type="protein sequence ID" value="KAJ1605247.1"/>
    <property type="molecule type" value="Genomic_DNA"/>
</dbReference>
<protein>
    <submittedName>
        <fullName evidence="1">Signal peptide-containing secreted insulinase-like peptidase</fullName>
    </submittedName>
</protein>
<gene>
    <name evidence="1" type="ORF">OJ253_3248</name>
</gene>
<dbReference type="Proteomes" id="UP001067231">
    <property type="component" value="Unassembled WGS sequence"/>
</dbReference>
<sequence length="257" mass="30310">MNRLPYNYSNSYFYFLNSDKDGKNNIVFLQIHYGFYSEQSLAFLQMVSELNSYIHFIEFSDGRCSDCSLKILPRIILGKHLVLEFKLQSPSKNIRELGELLNSFFLTYYTRPSKMISKPEVEKAREFLLMLSRNARLSDYPATHTEAKNGRSYYEGVEAEDLFTLVSFHMGPSKHTHLSCSWKKDYMDFIENLTLDQFFKYWQYFGSSSKLFISYQSQNTNYELLESLESYLPHGFSRLQFVEALYDINEQQLVFSS</sequence>
<name>A0A9D5DK43_9CRYT</name>
<organism evidence="1">
    <name type="scientific">Cryptosporidium canis</name>
    <dbReference type="NCBI Taxonomy" id="195482"/>
    <lineage>
        <taxon>Eukaryota</taxon>
        <taxon>Sar</taxon>
        <taxon>Alveolata</taxon>
        <taxon>Apicomplexa</taxon>
        <taxon>Conoidasida</taxon>
        <taxon>Coccidia</taxon>
        <taxon>Eucoccidiorida</taxon>
        <taxon>Eimeriorina</taxon>
        <taxon>Cryptosporidiidae</taxon>
        <taxon>Cryptosporidium</taxon>
    </lineage>
</organism>
<dbReference type="OrthoDB" id="952271at2759"/>
<reference evidence="1" key="1">
    <citation type="submission" date="2022-10" db="EMBL/GenBank/DDBJ databases">
        <title>Adaptive evolution leads to modifications in subtelomeric GC content in a zoonotic Cryptosporidium species.</title>
        <authorList>
            <person name="Li J."/>
            <person name="Feng Y."/>
            <person name="Xiao L."/>
        </authorList>
    </citation>
    <scope>NUCLEOTIDE SEQUENCE</scope>
    <source>
        <strain evidence="1">33844</strain>
    </source>
</reference>